<evidence type="ECO:0000313" key="10">
    <source>
        <dbReference type="EMBL" id="APD73133.1"/>
    </source>
</evidence>
<protein>
    <submittedName>
        <fullName evidence="10">Variant surface glycoprotein 1125.312</fullName>
    </submittedName>
</protein>
<proteinExistence type="predicted"/>
<dbReference type="SUPFAM" id="SSF118251">
    <property type="entry name" value="Variant surface glycoprotein MITAT 1.2, VSG 221, C-terminal domain"/>
    <property type="match status" value="1"/>
</dbReference>
<evidence type="ECO:0000256" key="4">
    <source>
        <dbReference type="ARBA" id="ARBA00022622"/>
    </source>
</evidence>
<feature type="chain" id="PRO_5012768812" evidence="9">
    <location>
        <begin position="19"/>
        <end position="490"/>
    </location>
</feature>
<evidence type="ECO:0000256" key="3">
    <source>
        <dbReference type="ARBA" id="ARBA00022475"/>
    </source>
</evidence>
<evidence type="ECO:0000256" key="2">
    <source>
        <dbReference type="ARBA" id="ARBA00004609"/>
    </source>
</evidence>
<feature type="compositionally biased region" description="Low complexity" evidence="8">
    <location>
        <begin position="413"/>
        <end position="422"/>
    </location>
</feature>
<dbReference type="AlphaFoldDB" id="A0A1J0R5M8"/>
<evidence type="ECO:0000256" key="9">
    <source>
        <dbReference type="SAM" id="SignalP"/>
    </source>
</evidence>
<keyword evidence="7" id="KW-0449">Lipoprotein</keyword>
<organism evidence="10">
    <name type="scientific">Trypanosoma brucei</name>
    <dbReference type="NCBI Taxonomy" id="5691"/>
    <lineage>
        <taxon>Eukaryota</taxon>
        <taxon>Discoba</taxon>
        <taxon>Euglenozoa</taxon>
        <taxon>Kinetoplastea</taxon>
        <taxon>Metakinetoplastina</taxon>
        <taxon>Trypanosomatida</taxon>
        <taxon>Trypanosomatidae</taxon>
        <taxon>Trypanosoma</taxon>
    </lineage>
</organism>
<keyword evidence="4" id="KW-0336">GPI-anchor</keyword>
<keyword evidence="6" id="KW-0325">Glycoprotein</keyword>
<dbReference type="GO" id="GO:0098552">
    <property type="term" value="C:side of membrane"/>
    <property type="evidence" value="ECO:0007669"/>
    <property type="project" value="UniProtKB-KW"/>
</dbReference>
<feature type="region of interest" description="Disordered" evidence="8">
    <location>
        <begin position="412"/>
        <end position="436"/>
    </location>
</feature>
<dbReference type="VEuPathDB" id="TriTrypDB:Tb10.v4.0257"/>
<evidence type="ECO:0000256" key="5">
    <source>
        <dbReference type="ARBA" id="ARBA00023136"/>
    </source>
</evidence>
<sequence length="490" mass="53611">MTAHLILLLVSAATTTMAVHGSKTEDPAATAITNLCDIDFYLQQLEKEINAKLTMGTDTQQKLAQMAKNYRLASAAANNPEQTCLFRALLTKLTELYHQNEQEKRRAEEPIKNALAEIAEKRRNVAQAITLANLKLAIDTSTGHKRTSTSGNTVDSTLTPTLDTALHCDPRPAIQATTIGAHKPNPQNLINLPFVDENKITKMIRRHNVRLTFADSSNQNPAAAATFALAAASCTQASLTSLNPTVAPTTAVTLGQANLKETVTMYEDGDRIKACNEKNSGKTKKDNAKEYYADKVCHALKVTVKIQHAPVLDGPTLSADETIRRSAAGCLIQFQTLENPNKSPENKALVAFLEAAYGKNTDDFSKKFKNSVEKKKVKVYTDRKLKEEEIENVQTGSEEQDALNRITGRKAAEQAAASNEGATTPETNQVKKREECNAEKDETKCINKEGCEFKEGECKVKVVTTTSTNTTGSNTFVLNKKPLLLVFLIL</sequence>
<evidence type="ECO:0000256" key="7">
    <source>
        <dbReference type="ARBA" id="ARBA00023288"/>
    </source>
</evidence>
<dbReference type="GO" id="GO:0005886">
    <property type="term" value="C:plasma membrane"/>
    <property type="evidence" value="ECO:0007669"/>
    <property type="project" value="UniProtKB-SubCell"/>
</dbReference>
<keyword evidence="5" id="KW-0472">Membrane</keyword>
<keyword evidence="3" id="KW-1003">Cell membrane</keyword>
<evidence type="ECO:0000256" key="1">
    <source>
        <dbReference type="ARBA" id="ARBA00002523"/>
    </source>
</evidence>
<dbReference type="VEuPathDB" id="TriTrypDB:Tb427_000518200"/>
<accession>A0A1J0R5M8</accession>
<dbReference type="InterPro" id="IPR027446">
    <property type="entry name" value="VSG_C_dom_sf"/>
</dbReference>
<evidence type="ECO:0000256" key="8">
    <source>
        <dbReference type="SAM" id="MobiDB-lite"/>
    </source>
</evidence>
<feature type="signal peptide" evidence="9">
    <location>
        <begin position="1"/>
        <end position="18"/>
    </location>
</feature>
<evidence type="ECO:0000256" key="6">
    <source>
        <dbReference type="ARBA" id="ARBA00023180"/>
    </source>
</evidence>
<keyword evidence="9" id="KW-0732">Signal</keyword>
<comment type="function">
    <text evidence="1">VSG forms a coat on the surface of the parasite. The trypanosome evades the immune response of the host by expressing a series of antigenically distinct VSGs from an estimated 1000 VSG genes.</text>
</comment>
<reference evidence="10" key="1">
    <citation type="submission" date="2016-08" db="EMBL/GenBank/DDBJ databases">
        <title>VSG repertoire of Trypanosoma brucei EATRO 1125.</title>
        <authorList>
            <person name="Cross G.A."/>
        </authorList>
    </citation>
    <scope>NUCLEOTIDE SEQUENCE</scope>
    <source>
        <strain evidence="10">EATRO 1125</strain>
    </source>
</reference>
<name>A0A1J0R5M8_9TRYP</name>
<dbReference type="VEuPathDB" id="TriTrypDB:Tb1125.Tb10.v4.0257"/>
<dbReference type="EMBL" id="KX699177">
    <property type="protein sequence ID" value="APD73133.1"/>
    <property type="molecule type" value="Genomic_DNA"/>
</dbReference>
<comment type="subcellular location">
    <subcellularLocation>
        <location evidence="2">Cell membrane</location>
        <topology evidence="2">Lipid-anchor</topology>
        <topology evidence="2">GPI-anchor</topology>
    </subcellularLocation>
</comment>